<evidence type="ECO:0000313" key="3">
    <source>
        <dbReference type="Proteomes" id="UP000241769"/>
    </source>
</evidence>
<dbReference type="Pfam" id="PF08207">
    <property type="entry name" value="EFP_N"/>
    <property type="match status" value="1"/>
</dbReference>
<organism evidence="2 3">
    <name type="scientific">Planoprotostelium fungivorum</name>
    <dbReference type="NCBI Taxonomy" id="1890364"/>
    <lineage>
        <taxon>Eukaryota</taxon>
        <taxon>Amoebozoa</taxon>
        <taxon>Evosea</taxon>
        <taxon>Variosea</taxon>
        <taxon>Cavosteliida</taxon>
        <taxon>Cavosteliaceae</taxon>
        <taxon>Planoprotostelium</taxon>
    </lineage>
</organism>
<proteinExistence type="predicted"/>
<dbReference type="EMBL" id="MDYQ01000599">
    <property type="protein sequence ID" value="PRP73506.1"/>
    <property type="molecule type" value="Genomic_DNA"/>
</dbReference>
<dbReference type="SUPFAM" id="SSF50104">
    <property type="entry name" value="Translation proteins SH3-like domain"/>
    <property type="match status" value="1"/>
</dbReference>
<dbReference type="Proteomes" id="UP000241769">
    <property type="component" value="Unassembled WGS sequence"/>
</dbReference>
<dbReference type="Gene3D" id="2.30.30.30">
    <property type="match status" value="1"/>
</dbReference>
<name>A0A2P6MPA5_9EUKA</name>
<reference evidence="2 3" key="1">
    <citation type="journal article" date="2018" name="Genome Biol. Evol.">
        <title>Multiple Roots of Fruiting Body Formation in Amoebozoa.</title>
        <authorList>
            <person name="Hillmann F."/>
            <person name="Forbes G."/>
            <person name="Novohradska S."/>
            <person name="Ferling I."/>
            <person name="Riege K."/>
            <person name="Groth M."/>
            <person name="Westermann M."/>
            <person name="Marz M."/>
            <person name="Spaller T."/>
            <person name="Winckler T."/>
            <person name="Schaap P."/>
            <person name="Glockner G."/>
        </authorList>
    </citation>
    <scope>NUCLEOTIDE SEQUENCE [LARGE SCALE GENOMIC DNA]</scope>
    <source>
        <strain evidence="2 3">Jena</strain>
    </source>
</reference>
<dbReference type="InterPro" id="IPR008991">
    <property type="entry name" value="Translation_prot_SH3-like_sf"/>
</dbReference>
<keyword evidence="3" id="KW-1185">Reference proteome</keyword>
<dbReference type="OrthoDB" id="10259892at2759"/>
<dbReference type="SMART" id="SM00065">
    <property type="entry name" value="GAF"/>
    <property type="match status" value="1"/>
</dbReference>
<evidence type="ECO:0000259" key="1">
    <source>
        <dbReference type="SMART" id="SM00065"/>
    </source>
</evidence>
<dbReference type="PANTHER" id="PTHR43102">
    <property type="entry name" value="SLR1143 PROTEIN"/>
    <property type="match status" value="1"/>
</dbReference>
<dbReference type="AlphaFoldDB" id="A0A2P6MPA5"/>
<sequence length="479" mass="53639">MHEITSHGSPQRIYPAHIQPLEVCSLVRYIRTASTEWCEPFLAFKITVAYRAWAICHLIEWKSKKKSPHNCASMSQPAPLPSNEEARMRCLKELSLLDTDHEDVFDGISQIAQNIFNVPIALITLVDENRQWFKSCIGLPVSETSRDDAFCAHAILKPDDILVIPDTELDPRFANNALVVGEPYIRFYAGAPLVIDGGNALGTLCIIDHVPREFSESERNILREYAKSVELAIEMRQALKEAIEYDQSTPDLMASWRSGGDSFSRANSLSTSNISFRINSQLPRCNYSTKEGIELRKGDLIDRKGKVFEVRAAQESSAGRRETFVQVELWDIKKGVKVNDRYRASDVIEMVEFDEAECTFEGPSENGKGYIFKDSEGEVKTVGLDLLNSDQAGWLNVGDEIQLRSYNDQVVIVDMPEFVDCEVSEVTEITKDSKSSKKTTINLTNGKVIKGPSFCKPGDIISVKISDATFHKANKPGTK</sequence>
<dbReference type="Pfam" id="PF01590">
    <property type="entry name" value="GAF"/>
    <property type="match status" value="1"/>
</dbReference>
<dbReference type="InterPro" id="IPR014722">
    <property type="entry name" value="Rib_uL2_dom2"/>
</dbReference>
<feature type="domain" description="GAF" evidence="1">
    <location>
        <begin position="100"/>
        <end position="243"/>
    </location>
</feature>
<comment type="caution">
    <text evidence="2">The sequence shown here is derived from an EMBL/GenBank/DDBJ whole genome shotgun (WGS) entry which is preliminary data.</text>
</comment>
<protein>
    <submittedName>
        <fullName evidence="2">Two-component hybrid sensor and regulator</fullName>
    </submittedName>
</protein>
<accession>A0A2P6MPA5</accession>
<dbReference type="STRING" id="1890364.A0A2P6MPA5"/>
<gene>
    <name evidence="2" type="ORF">PROFUN_02515</name>
</gene>
<dbReference type="Gene3D" id="3.30.450.40">
    <property type="match status" value="1"/>
</dbReference>
<dbReference type="SUPFAM" id="SSF55781">
    <property type="entry name" value="GAF domain-like"/>
    <property type="match status" value="1"/>
</dbReference>
<evidence type="ECO:0000313" key="2">
    <source>
        <dbReference type="EMBL" id="PRP73506.1"/>
    </source>
</evidence>
<dbReference type="InterPro" id="IPR003018">
    <property type="entry name" value="GAF"/>
</dbReference>
<dbReference type="InterPro" id="IPR029016">
    <property type="entry name" value="GAF-like_dom_sf"/>
</dbReference>
<dbReference type="InterPro" id="IPR013185">
    <property type="entry name" value="Transl_elong_KOW-like"/>
</dbReference>
<dbReference type="PANTHER" id="PTHR43102:SF2">
    <property type="entry name" value="GAF DOMAIN-CONTAINING PROTEIN"/>
    <property type="match status" value="1"/>
</dbReference>
<dbReference type="InParanoid" id="A0A2P6MPA5"/>